<feature type="compositionally biased region" description="Low complexity" evidence="1">
    <location>
        <begin position="307"/>
        <end position="325"/>
    </location>
</feature>
<proteinExistence type="predicted"/>
<evidence type="ECO:0000313" key="3">
    <source>
        <dbReference type="Proteomes" id="UP000683925"/>
    </source>
</evidence>
<feature type="compositionally biased region" description="Basic and acidic residues" evidence="1">
    <location>
        <begin position="297"/>
        <end position="306"/>
    </location>
</feature>
<protein>
    <submittedName>
        <fullName evidence="2">Uncharacterized protein</fullName>
    </submittedName>
</protein>
<feature type="compositionally biased region" description="Acidic residues" evidence="1">
    <location>
        <begin position="113"/>
        <end position="129"/>
    </location>
</feature>
<feature type="compositionally biased region" description="Polar residues" evidence="1">
    <location>
        <begin position="73"/>
        <end position="82"/>
    </location>
</feature>
<feature type="compositionally biased region" description="Low complexity" evidence="1">
    <location>
        <begin position="61"/>
        <end position="72"/>
    </location>
</feature>
<evidence type="ECO:0000256" key="1">
    <source>
        <dbReference type="SAM" id="MobiDB-lite"/>
    </source>
</evidence>
<feature type="region of interest" description="Disordered" evidence="1">
    <location>
        <begin position="34"/>
        <end position="178"/>
    </location>
</feature>
<name>A0A8S1TIU2_PAROT</name>
<accession>A0A8S1TIU2</accession>
<sequence length="428" mass="50099">MIDNDVELPGESEYVHYTEEQLGKSFMPELRELKLKTQQSQNFKQPENAKTSQSQQFKTLQSQNFSNNDFQQHIQQKSSITDESCELPTNAIQKSIPPQLSRVQASQNVQDNYQDEEIDESNQNSDEENYDQKDFEPEEEEVNDQGIDNPFDQKDEQDDQNENSDKEQYDIEIPNPQNYDLNMLKTQEYYAMFVENIKPQSRQQELKFPTKLLQQNTLKLNNDTIQQSSMCEQSEIIESQLKCNNEKQGEVEEVQMSQAQFSVYQQSMAIPEDEEPSQPTASQKALRNSSRKYQKPKTVDIFKNEQPRNSNPQSQNQIPQLQEQSRFTNQQIPDQSRCTNLQMPDQSRCTNQNPIASQTFLYQPRVELVKSRLENLFQHTNELMADLPKVKVEKIVAVDDDEIKSYKIEENSQWQQQLDLFAYEQSHS</sequence>
<evidence type="ECO:0000313" key="2">
    <source>
        <dbReference type="EMBL" id="CAD8151022.1"/>
    </source>
</evidence>
<keyword evidence="3" id="KW-1185">Reference proteome</keyword>
<dbReference type="OrthoDB" id="311599at2759"/>
<feature type="region of interest" description="Disordered" evidence="1">
    <location>
        <begin position="270"/>
        <end position="335"/>
    </location>
</feature>
<feature type="compositionally biased region" description="Polar residues" evidence="1">
    <location>
        <begin position="36"/>
        <end position="60"/>
    </location>
</feature>
<feature type="compositionally biased region" description="Polar residues" evidence="1">
    <location>
        <begin position="326"/>
        <end position="335"/>
    </location>
</feature>
<dbReference type="AlphaFoldDB" id="A0A8S1TIU2"/>
<organism evidence="2 3">
    <name type="scientific">Paramecium octaurelia</name>
    <dbReference type="NCBI Taxonomy" id="43137"/>
    <lineage>
        <taxon>Eukaryota</taxon>
        <taxon>Sar</taxon>
        <taxon>Alveolata</taxon>
        <taxon>Ciliophora</taxon>
        <taxon>Intramacronucleata</taxon>
        <taxon>Oligohymenophorea</taxon>
        <taxon>Peniculida</taxon>
        <taxon>Parameciidae</taxon>
        <taxon>Paramecium</taxon>
    </lineage>
</organism>
<feature type="compositionally biased region" description="Polar residues" evidence="1">
    <location>
        <begin position="277"/>
        <end position="288"/>
    </location>
</feature>
<dbReference type="EMBL" id="CAJJDP010000024">
    <property type="protein sequence ID" value="CAD8151022.1"/>
    <property type="molecule type" value="Genomic_DNA"/>
</dbReference>
<feature type="compositionally biased region" description="Polar residues" evidence="1">
    <location>
        <begin position="90"/>
        <end position="112"/>
    </location>
</feature>
<comment type="caution">
    <text evidence="2">The sequence shown here is derived from an EMBL/GenBank/DDBJ whole genome shotgun (WGS) entry which is preliminary data.</text>
</comment>
<gene>
    <name evidence="2" type="ORF">POCTA_138.1.T0240255</name>
</gene>
<reference evidence="2" key="1">
    <citation type="submission" date="2021-01" db="EMBL/GenBank/DDBJ databases">
        <authorList>
            <consortium name="Genoscope - CEA"/>
            <person name="William W."/>
        </authorList>
    </citation>
    <scope>NUCLEOTIDE SEQUENCE</scope>
</reference>
<dbReference type="Proteomes" id="UP000683925">
    <property type="component" value="Unassembled WGS sequence"/>
</dbReference>